<organism evidence="5 6">
    <name type="scientific">Toxocara canis</name>
    <name type="common">Canine roundworm</name>
    <dbReference type="NCBI Taxonomy" id="6265"/>
    <lineage>
        <taxon>Eukaryota</taxon>
        <taxon>Metazoa</taxon>
        <taxon>Ecdysozoa</taxon>
        <taxon>Nematoda</taxon>
        <taxon>Chromadorea</taxon>
        <taxon>Rhabditida</taxon>
        <taxon>Spirurina</taxon>
        <taxon>Ascaridomorpha</taxon>
        <taxon>Ascaridoidea</taxon>
        <taxon>Toxocaridae</taxon>
        <taxon>Toxocara</taxon>
    </lineage>
</organism>
<feature type="transmembrane region" description="Helical" evidence="3">
    <location>
        <begin position="219"/>
        <end position="241"/>
    </location>
</feature>
<protein>
    <submittedName>
        <fullName evidence="4 6">Uncharacterized protein</fullName>
    </submittedName>
</protein>
<accession>A0A183V1U1</accession>
<feature type="compositionally biased region" description="Basic and acidic residues" evidence="2">
    <location>
        <begin position="1"/>
        <end position="18"/>
    </location>
</feature>
<keyword evidence="5" id="KW-1185">Reference proteome</keyword>
<dbReference type="WBParaSite" id="TCNE_0001471101-mRNA-1">
    <property type="protein sequence ID" value="TCNE_0001471101-mRNA-1"/>
    <property type="gene ID" value="TCNE_0001471101"/>
</dbReference>
<keyword evidence="3" id="KW-0472">Membrane</keyword>
<evidence type="ECO:0000313" key="5">
    <source>
        <dbReference type="Proteomes" id="UP000050794"/>
    </source>
</evidence>
<evidence type="ECO:0000256" key="1">
    <source>
        <dbReference type="SAM" id="Coils"/>
    </source>
</evidence>
<evidence type="ECO:0000256" key="3">
    <source>
        <dbReference type="SAM" id="Phobius"/>
    </source>
</evidence>
<dbReference type="Proteomes" id="UP000050794">
    <property type="component" value="Unassembled WGS sequence"/>
</dbReference>
<dbReference type="AlphaFoldDB" id="A0A183V1U1"/>
<feature type="coiled-coil region" evidence="1">
    <location>
        <begin position="181"/>
        <end position="208"/>
    </location>
</feature>
<reference evidence="6" key="1">
    <citation type="submission" date="2016-06" db="UniProtKB">
        <authorList>
            <consortium name="WormBaseParasite"/>
        </authorList>
    </citation>
    <scope>IDENTIFICATION</scope>
</reference>
<keyword evidence="3" id="KW-0812">Transmembrane</keyword>
<evidence type="ECO:0000313" key="4">
    <source>
        <dbReference type="EMBL" id="VDM46032.1"/>
    </source>
</evidence>
<evidence type="ECO:0000313" key="6">
    <source>
        <dbReference type="WBParaSite" id="TCNE_0001471101-mRNA-1"/>
    </source>
</evidence>
<evidence type="ECO:0000256" key="2">
    <source>
        <dbReference type="SAM" id="MobiDB-lite"/>
    </source>
</evidence>
<keyword evidence="1" id="KW-0175">Coiled coil</keyword>
<dbReference type="EMBL" id="UYWY01022404">
    <property type="protein sequence ID" value="VDM46032.1"/>
    <property type="molecule type" value="Genomic_DNA"/>
</dbReference>
<feature type="region of interest" description="Disordered" evidence="2">
    <location>
        <begin position="1"/>
        <end position="26"/>
    </location>
</feature>
<reference evidence="4 5" key="2">
    <citation type="submission" date="2018-11" db="EMBL/GenBank/DDBJ databases">
        <authorList>
            <consortium name="Pathogen Informatics"/>
        </authorList>
    </citation>
    <scope>NUCLEOTIDE SEQUENCE [LARGE SCALE GENOMIC DNA]</scope>
</reference>
<keyword evidence="3" id="KW-1133">Transmembrane helix</keyword>
<gene>
    <name evidence="4" type="ORF">TCNE_LOCUS14711</name>
</gene>
<proteinExistence type="predicted"/>
<sequence length="254" mass="29808">MRRIAEKKAELQRIREASSKLSTRNPQQLRRYIQLKKEYEMLQRELANADTSPNSKDLLANITTSSESSRSAPRVIEIEQPVSLKEGRLTDEEEEDEEVYGRSPDQFGLREQAIVANQTERHIKKRVIAEKELERNEKVVSKQLERIEKEMAENIRRESELAKHSYESAMKGVQTKSSRRIDALSERLADLEALANRVEQRKQKDMINFSKLQLSKRTFLIDIIALVVSLLRNTLFFIATIRDRFFYRRQQSQQ</sequence>
<name>A0A183V1U1_TOXCA</name>